<dbReference type="EC" id="1.1.1.79" evidence="4"/>
<evidence type="ECO:0000313" key="4">
    <source>
        <dbReference type="EMBL" id="SMX36354.1"/>
    </source>
</evidence>
<keyword evidence="1 4" id="KW-0560">Oxidoreductase</keyword>
<dbReference type="CDD" id="cd12164">
    <property type="entry name" value="GDH_like_2"/>
    <property type="match status" value="1"/>
</dbReference>
<name>A0A238K1V6_9RHOB</name>
<dbReference type="RefSeq" id="WP_093962805.1">
    <property type="nucleotide sequence ID" value="NZ_FXYG01000001.1"/>
</dbReference>
<dbReference type="InterPro" id="IPR036291">
    <property type="entry name" value="NAD(P)-bd_dom_sf"/>
</dbReference>
<evidence type="ECO:0000313" key="5">
    <source>
        <dbReference type="Proteomes" id="UP000202485"/>
    </source>
</evidence>
<dbReference type="PANTHER" id="PTHR43333:SF1">
    <property type="entry name" value="D-ISOMER SPECIFIC 2-HYDROXYACID DEHYDROGENASE NAD-BINDING DOMAIN-CONTAINING PROTEIN"/>
    <property type="match status" value="1"/>
</dbReference>
<keyword evidence="5" id="KW-1185">Reference proteome</keyword>
<dbReference type="PROSITE" id="PS00065">
    <property type="entry name" value="D_2_HYDROXYACID_DH_1"/>
    <property type="match status" value="1"/>
</dbReference>
<dbReference type="Pfam" id="PF02826">
    <property type="entry name" value="2-Hacid_dh_C"/>
    <property type="match status" value="1"/>
</dbReference>
<dbReference type="SUPFAM" id="SSF52283">
    <property type="entry name" value="Formate/glycerate dehydrogenase catalytic domain-like"/>
    <property type="match status" value="1"/>
</dbReference>
<gene>
    <name evidence="4" type="primary">ghrA_1</name>
    <name evidence="4" type="ORF">RUA8715_01370</name>
</gene>
<dbReference type="InterPro" id="IPR006140">
    <property type="entry name" value="D-isomer_DH_NAD-bd"/>
</dbReference>
<dbReference type="Proteomes" id="UP000202485">
    <property type="component" value="Unassembled WGS sequence"/>
</dbReference>
<dbReference type="PANTHER" id="PTHR43333">
    <property type="entry name" value="2-HACID_DH_C DOMAIN-CONTAINING PROTEIN"/>
    <property type="match status" value="1"/>
</dbReference>
<dbReference type="EMBL" id="FXYG01000001">
    <property type="protein sequence ID" value="SMX36354.1"/>
    <property type="molecule type" value="Genomic_DNA"/>
</dbReference>
<reference evidence="5" key="1">
    <citation type="submission" date="2017-05" db="EMBL/GenBank/DDBJ databases">
        <authorList>
            <person name="Rodrigo-Torres L."/>
            <person name="Arahal R. D."/>
            <person name="Lucena T."/>
        </authorList>
    </citation>
    <scope>NUCLEOTIDE SEQUENCE [LARGE SCALE GENOMIC DNA]</scope>
    <source>
        <strain evidence="5">CECT 8715</strain>
    </source>
</reference>
<dbReference type="SUPFAM" id="SSF51735">
    <property type="entry name" value="NAD(P)-binding Rossmann-fold domains"/>
    <property type="match status" value="1"/>
</dbReference>
<protein>
    <submittedName>
        <fullName evidence="4">Glyoxylate/hydroxypyruvate reductase A</fullName>
        <ecNumber evidence="4">1.1.1.79</ecNumber>
    </submittedName>
</protein>
<proteinExistence type="predicted"/>
<evidence type="ECO:0000256" key="1">
    <source>
        <dbReference type="ARBA" id="ARBA00023002"/>
    </source>
</evidence>
<evidence type="ECO:0000256" key="2">
    <source>
        <dbReference type="ARBA" id="ARBA00023027"/>
    </source>
</evidence>
<sequence length="311" mass="33598">MALLIDTGLSDWMSDAEIAEEVRRHAPTADVRTPSTIGDPAEVTMVAVVGLRDDHASRLPNLQLVQKLGAGVETIVSNPALPAHVRVARLKPDAPAQGIAEWFLAYILYAHRNMGFHADAQRRAEWRPKAPVLTSDTVVGVLGLGHIGSRTACMLRDVGFQVIGWSRSPKQIKDVTCLHGQDALPGMLGGCDHVCAILPSTPETIGLFDAEMLSAMKDGSQLLNAGRGDLIDEEALIEALYRGRPGHAVLDVTSQEPLPEDSPLWRHPSVTITPHVSGWHLGDALADVAQNFLRLSAGQPLLHEVDRSRGY</sequence>
<keyword evidence="2" id="KW-0520">NAD</keyword>
<dbReference type="GO" id="GO:0030267">
    <property type="term" value="F:glyoxylate reductase (NADPH) activity"/>
    <property type="evidence" value="ECO:0007669"/>
    <property type="project" value="UniProtKB-EC"/>
</dbReference>
<feature type="domain" description="D-isomer specific 2-hydroxyacid dehydrogenase NAD-binding" evidence="3">
    <location>
        <begin position="104"/>
        <end position="277"/>
    </location>
</feature>
<dbReference type="AlphaFoldDB" id="A0A238K1V6"/>
<organism evidence="4 5">
    <name type="scientific">Ruegeria arenilitoris</name>
    <dbReference type="NCBI Taxonomy" id="1173585"/>
    <lineage>
        <taxon>Bacteria</taxon>
        <taxon>Pseudomonadati</taxon>
        <taxon>Pseudomonadota</taxon>
        <taxon>Alphaproteobacteria</taxon>
        <taxon>Rhodobacterales</taxon>
        <taxon>Roseobacteraceae</taxon>
        <taxon>Ruegeria</taxon>
    </lineage>
</organism>
<evidence type="ECO:0000259" key="3">
    <source>
        <dbReference type="Pfam" id="PF02826"/>
    </source>
</evidence>
<dbReference type="OrthoDB" id="9787219at2"/>
<dbReference type="InterPro" id="IPR029752">
    <property type="entry name" value="D-isomer_DH_CS1"/>
</dbReference>
<keyword evidence="4" id="KW-0670">Pyruvate</keyword>
<dbReference type="Gene3D" id="3.40.50.720">
    <property type="entry name" value="NAD(P)-binding Rossmann-like Domain"/>
    <property type="match status" value="2"/>
</dbReference>
<accession>A0A238K1V6</accession>
<dbReference type="GO" id="GO:0051287">
    <property type="term" value="F:NAD binding"/>
    <property type="evidence" value="ECO:0007669"/>
    <property type="project" value="InterPro"/>
</dbReference>